<dbReference type="RefSeq" id="WP_034872975.1">
    <property type="nucleotide sequence ID" value="NZ_JOKG01000001.1"/>
</dbReference>
<gene>
    <name evidence="5" type="ORF">GZ77_03705</name>
</gene>
<evidence type="ECO:0000313" key="5">
    <source>
        <dbReference type="EMBL" id="KEQ15690.1"/>
    </source>
</evidence>
<reference evidence="5 6" key="1">
    <citation type="submission" date="2014-06" db="EMBL/GenBank/DDBJ databases">
        <title>Whole Genome Sequences of Three Symbiotic Endozoicomonas Bacteria.</title>
        <authorList>
            <person name="Neave M.J."/>
            <person name="Apprill A."/>
            <person name="Voolstra C.R."/>
        </authorList>
    </citation>
    <scope>NUCLEOTIDE SEQUENCE [LARGE SCALE GENOMIC DNA]</scope>
    <source>
        <strain evidence="5 6">LMG 24815</strain>
    </source>
</reference>
<comment type="cofactor">
    <cofactor evidence="1">
        <name>Fe(2+)</name>
        <dbReference type="ChEBI" id="CHEBI:29033"/>
    </cofactor>
</comment>
<dbReference type="InterPro" id="IPR042098">
    <property type="entry name" value="TauD-like_sf"/>
</dbReference>
<protein>
    <recommendedName>
        <fullName evidence="4">TauD/TfdA-like domain-containing protein</fullName>
    </recommendedName>
</protein>
<organism evidence="5 6">
    <name type="scientific">Endozoicomonas montiporae</name>
    <dbReference type="NCBI Taxonomy" id="1027273"/>
    <lineage>
        <taxon>Bacteria</taxon>
        <taxon>Pseudomonadati</taxon>
        <taxon>Pseudomonadota</taxon>
        <taxon>Gammaproteobacteria</taxon>
        <taxon>Oceanospirillales</taxon>
        <taxon>Endozoicomonadaceae</taxon>
        <taxon>Endozoicomonas</taxon>
    </lineage>
</organism>
<dbReference type="GO" id="GO:0017000">
    <property type="term" value="P:antibiotic biosynthetic process"/>
    <property type="evidence" value="ECO:0007669"/>
    <property type="project" value="UniProtKB-KW"/>
</dbReference>
<dbReference type="PANTHER" id="PTHR10696:SF56">
    <property type="entry name" value="TAUD_TFDA-LIKE DOMAIN-CONTAINING PROTEIN"/>
    <property type="match status" value="1"/>
</dbReference>
<name>A0A081NB67_9GAMM</name>
<dbReference type="eggNOG" id="COG2175">
    <property type="taxonomic scope" value="Bacteria"/>
</dbReference>
<dbReference type="EMBL" id="JOKG01000001">
    <property type="protein sequence ID" value="KEQ15690.1"/>
    <property type="molecule type" value="Genomic_DNA"/>
</dbReference>
<dbReference type="GO" id="GO:0016706">
    <property type="term" value="F:2-oxoglutarate-dependent dioxygenase activity"/>
    <property type="evidence" value="ECO:0007669"/>
    <property type="project" value="UniProtKB-ARBA"/>
</dbReference>
<dbReference type="Proteomes" id="UP000028006">
    <property type="component" value="Unassembled WGS sequence"/>
</dbReference>
<keyword evidence="6" id="KW-1185">Reference proteome</keyword>
<comment type="caution">
    <text evidence="5">The sequence shown here is derived from an EMBL/GenBank/DDBJ whole genome shotgun (WGS) entry which is preliminary data.</text>
</comment>
<dbReference type="PANTHER" id="PTHR10696">
    <property type="entry name" value="GAMMA-BUTYROBETAINE HYDROXYLASE-RELATED"/>
    <property type="match status" value="1"/>
</dbReference>
<dbReference type="Pfam" id="PF02668">
    <property type="entry name" value="TauD"/>
    <property type="match status" value="1"/>
</dbReference>
<evidence type="ECO:0000256" key="3">
    <source>
        <dbReference type="ARBA" id="ARBA00023194"/>
    </source>
</evidence>
<keyword evidence="2" id="KW-0560">Oxidoreductase</keyword>
<dbReference type="InterPro" id="IPR003819">
    <property type="entry name" value="TauD/TfdA-like"/>
</dbReference>
<keyword evidence="3" id="KW-0045">Antibiotic biosynthesis</keyword>
<proteinExistence type="predicted"/>
<evidence type="ECO:0000259" key="4">
    <source>
        <dbReference type="Pfam" id="PF02668"/>
    </source>
</evidence>
<evidence type="ECO:0000313" key="6">
    <source>
        <dbReference type="Proteomes" id="UP000028006"/>
    </source>
</evidence>
<sequence length="333" mass="37794">MDKHLTVAQNDFSSRSLVHFVELSTSEKAILVDRVKAAVRVSDLYSTPQSLNLSQLMPQLDNYRQQVLHQSVLLIFKALPVEQFSPRERNFLFWYLGCQFGTPIAQNTTGDLLGRVENIEGDGFRVRGFTSCKELEMHTDRGDIVCLLCVRPAGQAGGLTSFTPLLAIDAQLGEEDNSLMSSLEQGFYYAMPYRGKQVTNYRIPVISSSNDIKSISLVRFFIDYAAELRHEVLTDVQLAALNRIDEIANSPDFKITPGLQPGDMAVWNNHSWLHSRTAFMDEEGKKGRLMLRLWLNVKEGWPMCPRLTHYTYGSDFMNFPQSSDRLQPTPYPT</sequence>
<evidence type="ECO:0000256" key="2">
    <source>
        <dbReference type="ARBA" id="ARBA00023002"/>
    </source>
</evidence>
<accession>A0A081NB67</accession>
<feature type="domain" description="TauD/TfdA-like" evidence="4">
    <location>
        <begin position="50"/>
        <end position="294"/>
    </location>
</feature>
<dbReference type="SUPFAM" id="SSF51197">
    <property type="entry name" value="Clavaminate synthase-like"/>
    <property type="match status" value="1"/>
</dbReference>
<evidence type="ECO:0000256" key="1">
    <source>
        <dbReference type="ARBA" id="ARBA00001954"/>
    </source>
</evidence>
<dbReference type="Gene3D" id="3.60.130.10">
    <property type="entry name" value="Clavaminate synthase-like"/>
    <property type="match status" value="1"/>
</dbReference>
<dbReference type="InterPro" id="IPR050411">
    <property type="entry name" value="AlphaKG_dependent_hydroxylases"/>
</dbReference>
<dbReference type="AlphaFoldDB" id="A0A081NB67"/>